<protein>
    <submittedName>
        <fullName evidence="1">Uncharacterized protein</fullName>
    </submittedName>
</protein>
<accession>A0A1Z3U550</accession>
<dbReference type="KEGG" id="bvc:CEP68_02140"/>
<dbReference type="EMBL" id="CP022048">
    <property type="protein sequence ID" value="ASE38398.1"/>
    <property type="molecule type" value="Genomic_DNA"/>
</dbReference>
<evidence type="ECO:0000313" key="2">
    <source>
        <dbReference type="Proteomes" id="UP000197050"/>
    </source>
</evidence>
<gene>
    <name evidence="1" type="ORF">CEP68_02140</name>
</gene>
<sequence>MLSTERVLWRQVCQAAFEAAQKPDQSGVAKALAKSLAGSEGWRLPDLRPLPSACFRAFLLTARSWNKETDLKVRAELAPRLVALADAAGDILDGLACDRRDPPAWTTRADLK</sequence>
<name>A0A1Z3U550_BREVE</name>
<dbReference type="AlphaFoldDB" id="A0A1Z3U550"/>
<evidence type="ECO:0000313" key="1">
    <source>
        <dbReference type="EMBL" id="ASE38398.1"/>
    </source>
</evidence>
<reference evidence="2" key="1">
    <citation type="submission" date="2017-06" db="EMBL/GenBank/DDBJ databases">
        <title>FDA dAtabase for Regulatory Grade micrObial Sequences (FDA-ARGOS): Supporting development and validation of Infectious Disease Dx tests.</title>
        <authorList>
            <person name="Minogue T."/>
            <person name="Wolcott M."/>
            <person name="Wasieloski L."/>
            <person name="Aguilar W."/>
            <person name="Moore D."/>
            <person name="Tallon L."/>
            <person name="Sadzewicz L."/>
            <person name="Sengamalay N."/>
            <person name="Ott S."/>
            <person name="Godinez A."/>
            <person name="Nagaraj S."/>
            <person name="Nadendla S."/>
            <person name="Geyer C."/>
            <person name="Sichtig H."/>
        </authorList>
    </citation>
    <scope>NUCLEOTIDE SEQUENCE [LARGE SCALE GENOMIC DNA]</scope>
    <source>
        <strain evidence="2">FDAARGOS_289</strain>
    </source>
</reference>
<dbReference type="Proteomes" id="UP000197050">
    <property type="component" value="Chromosome"/>
</dbReference>
<proteinExistence type="predicted"/>
<organism evidence="1 2">
    <name type="scientific">Brevundimonas vesicularis</name>
    <name type="common">Pseudomonas vesicularis</name>
    <dbReference type="NCBI Taxonomy" id="41276"/>
    <lineage>
        <taxon>Bacteria</taxon>
        <taxon>Pseudomonadati</taxon>
        <taxon>Pseudomonadota</taxon>
        <taxon>Alphaproteobacteria</taxon>
        <taxon>Caulobacterales</taxon>
        <taxon>Caulobacteraceae</taxon>
        <taxon>Brevundimonas</taxon>
    </lineage>
</organism>